<evidence type="ECO:0000313" key="9">
    <source>
        <dbReference type="Proteomes" id="UP000823399"/>
    </source>
</evidence>
<dbReference type="CDD" id="cd05471">
    <property type="entry name" value="pepsin_like"/>
    <property type="match status" value="1"/>
</dbReference>
<dbReference type="PROSITE" id="PS51767">
    <property type="entry name" value="PEPTIDASE_A1"/>
    <property type="match status" value="1"/>
</dbReference>
<dbReference type="GO" id="GO:0006508">
    <property type="term" value="P:proteolysis"/>
    <property type="evidence" value="ECO:0007669"/>
    <property type="project" value="UniProtKB-KW"/>
</dbReference>
<proteinExistence type="inferred from homology"/>
<evidence type="ECO:0000256" key="6">
    <source>
        <dbReference type="SAM" id="SignalP"/>
    </source>
</evidence>
<feature type="signal peptide" evidence="6">
    <location>
        <begin position="1"/>
        <end position="16"/>
    </location>
</feature>
<comment type="similarity">
    <text evidence="1 5">Belongs to the peptidase A1 family.</text>
</comment>
<dbReference type="AlphaFoldDB" id="A0A9P7F5U2"/>
<accession>A0A9P7F5U2</accession>
<keyword evidence="2 5" id="KW-0064">Aspartyl protease</keyword>
<organism evidence="8 9">
    <name type="scientific">Suillus discolor</name>
    <dbReference type="NCBI Taxonomy" id="1912936"/>
    <lineage>
        <taxon>Eukaryota</taxon>
        <taxon>Fungi</taxon>
        <taxon>Dikarya</taxon>
        <taxon>Basidiomycota</taxon>
        <taxon>Agaricomycotina</taxon>
        <taxon>Agaricomycetes</taxon>
        <taxon>Agaricomycetidae</taxon>
        <taxon>Boletales</taxon>
        <taxon>Suillineae</taxon>
        <taxon>Suillaceae</taxon>
        <taxon>Suillus</taxon>
    </lineage>
</organism>
<dbReference type="RefSeq" id="XP_041292565.1">
    <property type="nucleotide sequence ID" value="XM_041443261.1"/>
</dbReference>
<dbReference type="OrthoDB" id="15189at2759"/>
<sequence>MRALSASLIAALQVLAITLPQPQHLSIPLTKRSTLRTADGHGPVDPTSIMAHVSSTLVKLQRGAAAFERNTGAVLFSESSSLTKRIAASGSDPLADDSNERWYGQIEVGTPPYPFISLHFRLDRTMHDALMRAPPVDCDTGSTDFFLPGPSCGDSCSGHDIYNPNGSSSAEPLGKTFMVEYGDGSMATGDLYTDTVSLAGYNANAQTLGVASFYSYGFSSENFGADGLMGMAFESISAYGANSVFQTLVSQGAVPEPVFAFKLASSGSELYVGGVNSALYRDPFTYTPVTQQGYWQVTGDAIEINGKDIVNNFSAIIDTGTTLILGDTTYVSQLYAVINATEVGGGVYSLPCDAMPNVTITLGGKSFAISAETFNFGTYGSSGNTCLGGIAGGDGLGDVWILGDVFMRNVYTAFDVGNSRVGFADLA</sequence>
<keyword evidence="4" id="KW-1015">Disulfide bond</keyword>
<feature type="disulfide bond" evidence="4">
    <location>
        <begin position="352"/>
        <end position="386"/>
    </location>
</feature>
<protein>
    <submittedName>
        <fullName evidence="8">Aspartic peptidase domain-containing protein</fullName>
    </submittedName>
</protein>
<feature type="disulfide bond" evidence="4">
    <location>
        <begin position="152"/>
        <end position="156"/>
    </location>
</feature>
<dbReference type="InterPro" id="IPR021109">
    <property type="entry name" value="Peptidase_aspartic_dom_sf"/>
</dbReference>
<evidence type="ECO:0000256" key="5">
    <source>
        <dbReference type="RuleBase" id="RU000454"/>
    </source>
</evidence>
<feature type="active site" evidence="3">
    <location>
        <position position="318"/>
    </location>
</feature>
<dbReference type="Pfam" id="PF00026">
    <property type="entry name" value="Asp"/>
    <property type="match status" value="1"/>
</dbReference>
<evidence type="ECO:0000313" key="8">
    <source>
        <dbReference type="EMBL" id="KAG2107967.1"/>
    </source>
</evidence>
<dbReference type="InterPro" id="IPR001461">
    <property type="entry name" value="Aspartic_peptidase_A1"/>
</dbReference>
<evidence type="ECO:0000256" key="1">
    <source>
        <dbReference type="ARBA" id="ARBA00007447"/>
    </source>
</evidence>
<keyword evidence="9" id="KW-1185">Reference proteome</keyword>
<feature type="active site" evidence="3">
    <location>
        <position position="139"/>
    </location>
</feature>
<keyword evidence="6" id="KW-0732">Signal</keyword>
<dbReference type="PANTHER" id="PTHR47966">
    <property type="entry name" value="BETA-SITE APP-CLEAVING ENZYME, ISOFORM A-RELATED"/>
    <property type="match status" value="1"/>
</dbReference>
<name>A0A9P7F5U2_9AGAM</name>
<keyword evidence="5" id="KW-0645">Protease</keyword>
<dbReference type="InterPro" id="IPR033121">
    <property type="entry name" value="PEPTIDASE_A1"/>
</dbReference>
<dbReference type="InterPro" id="IPR001969">
    <property type="entry name" value="Aspartic_peptidase_AS"/>
</dbReference>
<dbReference type="InterPro" id="IPR034164">
    <property type="entry name" value="Pepsin-like_dom"/>
</dbReference>
<evidence type="ECO:0000256" key="2">
    <source>
        <dbReference type="ARBA" id="ARBA00022750"/>
    </source>
</evidence>
<dbReference type="EMBL" id="JABBWM010000029">
    <property type="protein sequence ID" value="KAG2107967.1"/>
    <property type="molecule type" value="Genomic_DNA"/>
</dbReference>
<dbReference type="Proteomes" id="UP000823399">
    <property type="component" value="Unassembled WGS sequence"/>
</dbReference>
<dbReference type="GO" id="GO:0004190">
    <property type="term" value="F:aspartic-type endopeptidase activity"/>
    <property type="evidence" value="ECO:0007669"/>
    <property type="project" value="UniProtKB-KW"/>
</dbReference>
<dbReference type="PRINTS" id="PR00792">
    <property type="entry name" value="PEPSIN"/>
</dbReference>
<dbReference type="PROSITE" id="PS00141">
    <property type="entry name" value="ASP_PROTEASE"/>
    <property type="match status" value="1"/>
</dbReference>
<reference evidence="8" key="1">
    <citation type="journal article" date="2020" name="New Phytol.">
        <title>Comparative genomics reveals dynamic genome evolution in host specialist ectomycorrhizal fungi.</title>
        <authorList>
            <person name="Lofgren L.A."/>
            <person name="Nguyen N.H."/>
            <person name="Vilgalys R."/>
            <person name="Ruytinx J."/>
            <person name="Liao H.L."/>
            <person name="Branco S."/>
            <person name="Kuo A."/>
            <person name="LaButti K."/>
            <person name="Lipzen A."/>
            <person name="Andreopoulos W."/>
            <person name="Pangilinan J."/>
            <person name="Riley R."/>
            <person name="Hundley H."/>
            <person name="Na H."/>
            <person name="Barry K."/>
            <person name="Grigoriev I.V."/>
            <person name="Stajich J.E."/>
            <person name="Kennedy P.G."/>
        </authorList>
    </citation>
    <scope>NUCLEOTIDE SEQUENCE</scope>
    <source>
        <strain evidence="8">FC423</strain>
    </source>
</reference>
<evidence type="ECO:0000259" key="7">
    <source>
        <dbReference type="PROSITE" id="PS51767"/>
    </source>
</evidence>
<dbReference type="Gene3D" id="2.40.70.10">
    <property type="entry name" value="Acid Proteases"/>
    <property type="match status" value="2"/>
</dbReference>
<feature type="chain" id="PRO_5040405784" evidence="6">
    <location>
        <begin position="17"/>
        <end position="427"/>
    </location>
</feature>
<evidence type="ECO:0000256" key="4">
    <source>
        <dbReference type="PIRSR" id="PIRSR601461-2"/>
    </source>
</evidence>
<dbReference type="PANTHER" id="PTHR47966:SF57">
    <property type="entry name" value="PEPTIDASE A1 DOMAIN-CONTAINING PROTEIN"/>
    <property type="match status" value="1"/>
</dbReference>
<evidence type="ECO:0000256" key="3">
    <source>
        <dbReference type="PIRSR" id="PIRSR601461-1"/>
    </source>
</evidence>
<keyword evidence="5" id="KW-0378">Hydrolase</keyword>
<feature type="domain" description="Peptidase A1" evidence="7">
    <location>
        <begin position="120"/>
        <end position="424"/>
    </location>
</feature>
<comment type="caution">
    <text evidence="8">The sequence shown here is derived from an EMBL/GenBank/DDBJ whole genome shotgun (WGS) entry which is preliminary data.</text>
</comment>
<dbReference type="GeneID" id="64705520"/>
<gene>
    <name evidence="8" type="ORF">F5147DRAFT_800352</name>
</gene>
<dbReference type="SUPFAM" id="SSF50630">
    <property type="entry name" value="Acid proteases"/>
    <property type="match status" value="1"/>
</dbReference>